<dbReference type="InterPro" id="IPR011486">
    <property type="entry name" value="BBP2"/>
</dbReference>
<evidence type="ECO:0000313" key="1">
    <source>
        <dbReference type="EMBL" id="KHE93707.1"/>
    </source>
</evidence>
<dbReference type="AlphaFoldDB" id="A0A0B0EKW6"/>
<sequence>MGKMKFYLLLPMIAVLVFGSISFAQSTDMEALKAELRAELKAELKQELLAELKSETKADIQEATLGLRDVMKADFKDEIRAEIMQEDISSAVQEAMAGSAILGGLFKGTTVTGFIDTNFMYNLRNAGEEANRNGNAKVNYIGENDDNTFTLENFAMFIDKQATDEHPIGWQMHTYWGEKAQRITFFGPGNDTIGTGITTDSAGDTHTGDSTNNRFAIAAANITWNAPVFGKHVPITMGKMYTWIGYELVENIGNPNYTHGMVYNNAIPFTHMGISFDVSEFLPSDKWGLKLYYVNGWDSYIDNNEGKSYGAYLSYQPNDDFFISLAAINGAETSKTGTVATFGGKHESDNVFMYDIVMTYSLPQVDKLSLGFNWDHGRAKNNLGPTDPNGTNSQDSSAHWWAAVVYAMYDFTDNQQGAFRYEYFDDDDGAKGFGISMYSLTYTHNITIAENLLIRPEVRYNKYNVSQGQEEAGMGLLRTKDDGERLTNDDETILALGVEYVF</sequence>
<proteinExistence type="predicted"/>
<evidence type="ECO:0008006" key="3">
    <source>
        <dbReference type="Google" id="ProtNLM"/>
    </source>
</evidence>
<dbReference type="PATRIC" id="fig|237368.3.peg.623"/>
<dbReference type="SUPFAM" id="SSF56935">
    <property type="entry name" value="Porins"/>
    <property type="match status" value="1"/>
</dbReference>
<accession>A0A0B0EKW6</accession>
<reference evidence="1 2" key="1">
    <citation type="submission" date="2014-10" db="EMBL/GenBank/DDBJ databases">
        <title>Draft genome of anammox bacterium scalindua brodae, obtained using differential coverage binning of sequence data from two enrichment reactors.</title>
        <authorList>
            <person name="Speth D.R."/>
            <person name="Russ L."/>
            <person name="Kartal B."/>
            <person name="Op den Camp H.J."/>
            <person name="Dutilh B.E."/>
            <person name="Jetten M.S."/>
        </authorList>
    </citation>
    <scope>NUCLEOTIDE SEQUENCE [LARGE SCALE GENOMIC DNA]</scope>
    <source>
        <strain evidence="1">RU1</strain>
    </source>
</reference>
<gene>
    <name evidence="1" type="ORF">SCABRO_00575</name>
</gene>
<name>A0A0B0EKW6_9BACT</name>
<dbReference type="EMBL" id="JRYO01000041">
    <property type="protein sequence ID" value="KHE93707.1"/>
    <property type="molecule type" value="Genomic_DNA"/>
</dbReference>
<dbReference type="Pfam" id="PF07642">
    <property type="entry name" value="BBP2"/>
    <property type="match status" value="1"/>
</dbReference>
<dbReference type="Proteomes" id="UP000030652">
    <property type="component" value="Unassembled WGS sequence"/>
</dbReference>
<organism evidence="1 2">
    <name type="scientific">Candidatus Scalindua brodae</name>
    <dbReference type="NCBI Taxonomy" id="237368"/>
    <lineage>
        <taxon>Bacteria</taxon>
        <taxon>Pseudomonadati</taxon>
        <taxon>Planctomycetota</taxon>
        <taxon>Candidatus Brocadiia</taxon>
        <taxon>Candidatus Brocadiales</taxon>
        <taxon>Candidatus Scalinduaceae</taxon>
        <taxon>Candidatus Scalindua</taxon>
    </lineage>
</organism>
<comment type="caution">
    <text evidence="1">The sequence shown here is derived from an EMBL/GenBank/DDBJ whole genome shotgun (WGS) entry which is preliminary data.</text>
</comment>
<evidence type="ECO:0000313" key="2">
    <source>
        <dbReference type="Proteomes" id="UP000030652"/>
    </source>
</evidence>
<protein>
    <recommendedName>
        <fullName evidence="3">Porin</fullName>
    </recommendedName>
</protein>